<keyword evidence="1" id="KW-0812">Transmembrane</keyword>
<reference evidence="2 3" key="1">
    <citation type="journal article" date="2013" name="Genome Biol.">
        <title>The genome sequence of the most widely cultivated cacao type and its use to identify candidate genes regulating pod color.</title>
        <authorList>
            <person name="Motamayor J.C."/>
            <person name="Mockaitis K."/>
            <person name="Schmutz J."/>
            <person name="Haiminen N."/>
            <person name="Iii D.L."/>
            <person name="Cornejo O."/>
            <person name="Findley S.D."/>
            <person name="Zheng P."/>
            <person name="Utro F."/>
            <person name="Royaert S."/>
            <person name="Saski C."/>
            <person name="Jenkins J."/>
            <person name="Podicheti R."/>
            <person name="Zhao M."/>
            <person name="Scheffler B.E."/>
            <person name="Stack J.C."/>
            <person name="Feltus F.A."/>
            <person name="Mustiga G.M."/>
            <person name="Amores F."/>
            <person name="Phillips W."/>
            <person name="Marelli J.P."/>
            <person name="May G.D."/>
            <person name="Shapiro H."/>
            <person name="Ma J."/>
            <person name="Bustamante C.D."/>
            <person name="Schnell R.J."/>
            <person name="Main D."/>
            <person name="Gilbert D."/>
            <person name="Parida L."/>
            <person name="Kuhn D.N."/>
        </authorList>
    </citation>
    <scope>NUCLEOTIDE SEQUENCE [LARGE SCALE GENOMIC DNA]</scope>
    <source>
        <strain evidence="3">cv. Matina 1-6</strain>
    </source>
</reference>
<evidence type="ECO:0000256" key="1">
    <source>
        <dbReference type="SAM" id="Phobius"/>
    </source>
</evidence>
<protein>
    <submittedName>
        <fullName evidence="2">Uncharacterized protein</fullName>
    </submittedName>
</protein>
<dbReference type="Gramene" id="EOY18623">
    <property type="protein sequence ID" value="EOY18623"/>
    <property type="gene ID" value="TCM_043123"/>
</dbReference>
<proteinExistence type="predicted"/>
<accession>A0A061FP12</accession>
<evidence type="ECO:0000313" key="2">
    <source>
        <dbReference type="EMBL" id="EOY18623.1"/>
    </source>
</evidence>
<dbReference type="HOGENOM" id="CLU_2350878_0_0_1"/>
<dbReference type="EMBL" id="CM001888">
    <property type="protein sequence ID" value="EOY18623.1"/>
    <property type="molecule type" value="Genomic_DNA"/>
</dbReference>
<name>A0A061FP12_THECC</name>
<feature type="transmembrane region" description="Helical" evidence="1">
    <location>
        <begin position="56"/>
        <end position="79"/>
    </location>
</feature>
<gene>
    <name evidence="2" type="ORF">TCM_043123</name>
</gene>
<dbReference type="InParanoid" id="A0A061FP12"/>
<keyword evidence="1" id="KW-0472">Membrane</keyword>
<keyword evidence="3" id="KW-1185">Reference proteome</keyword>
<keyword evidence="1" id="KW-1133">Transmembrane helix</keyword>
<dbReference type="Proteomes" id="UP000026915">
    <property type="component" value="Chromosome 10"/>
</dbReference>
<evidence type="ECO:0000313" key="3">
    <source>
        <dbReference type="Proteomes" id="UP000026915"/>
    </source>
</evidence>
<dbReference type="AlphaFoldDB" id="A0A061FP12"/>
<organism evidence="2 3">
    <name type="scientific">Theobroma cacao</name>
    <name type="common">Cacao</name>
    <name type="synonym">Cocoa</name>
    <dbReference type="NCBI Taxonomy" id="3641"/>
    <lineage>
        <taxon>Eukaryota</taxon>
        <taxon>Viridiplantae</taxon>
        <taxon>Streptophyta</taxon>
        <taxon>Embryophyta</taxon>
        <taxon>Tracheophyta</taxon>
        <taxon>Spermatophyta</taxon>
        <taxon>Magnoliopsida</taxon>
        <taxon>eudicotyledons</taxon>
        <taxon>Gunneridae</taxon>
        <taxon>Pentapetalae</taxon>
        <taxon>rosids</taxon>
        <taxon>malvids</taxon>
        <taxon>Malvales</taxon>
        <taxon>Malvaceae</taxon>
        <taxon>Byttnerioideae</taxon>
        <taxon>Theobroma</taxon>
    </lineage>
</organism>
<sequence>MHTIFIYLYHAPCICLWHHHGIRVYMCLAPCMPFAEPTEHRWSPWMAYEEPCIYSMYIYLSMNIFLLQGFSLFFLFLWFHRLKGYQCNFLSKDAAGF</sequence>